<dbReference type="EMBL" id="KU869618">
    <property type="protein sequence ID" value="ANA84908.1"/>
    <property type="molecule type" value="Genomic_DNA"/>
</dbReference>
<evidence type="ECO:0000256" key="23">
    <source>
        <dbReference type="ARBA" id="ARBA00023046"/>
    </source>
</evidence>
<dbReference type="GO" id="GO:0052031">
    <property type="term" value="P:symbiont-mediated perturbation of host defense response"/>
    <property type="evidence" value="ECO:0007669"/>
    <property type="project" value="UniProtKB-UniRule"/>
</dbReference>
<comment type="function">
    <text evidence="33">Envelope glycoprotein gp160: Oligomerizes in the host endoplasmic reticulum into predominantly trimers. In a second time, gp160 transits in the host Golgi, where glycosylation is completed. The precursor is then proteolytically cleaved in the trans-Golgi and thereby activated by cellular furin or furin-like proteases to produce gp120 and gp41.</text>
</comment>
<feature type="disulfide bond" evidence="33">
    <location>
        <begin position="53"/>
        <end position="73"/>
    </location>
</feature>
<comment type="subcellular location">
    <molecule>Transmembrane protein gp41</molecule>
    <subcellularLocation>
        <location evidence="33">Virion membrane</location>
        <topology evidence="33">Single-pass type I membrane protein</topology>
    </subcellularLocation>
    <subcellularLocation>
        <location evidence="33">Host cell membrane</location>
        <topology evidence="33">Single-pass type I membrane protein</topology>
    </subcellularLocation>
    <subcellularLocation>
        <location evidence="33">Host endosome membrane</location>
        <topology evidence="33">Single-pass type I membrane protein</topology>
    </subcellularLocation>
    <text evidence="33">It is probably concentrated at the site of budding and incorporated into the virions possibly by contacts between the cytoplasmic tail of Env and the N-terminus of Gag.</text>
</comment>
<dbReference type="Gene3D" id="2.170.40.20">
    <property type="entry name" value="Human immunodeficiency virus 1, Gp160, envelope glycoprotein"/>
    <property type="match status" value="2"/>
</dbReference>
<evidence type="ECO:0000256" key="19">
    <source>
        <dbReference type="ARBA" id="ARBA00022870"/>
    </source>
</evidence>
<evidence type="ECO:0000256" key="24">
    <source>
        <dbReference type="ARBA" id="ARBA00023054"/>
    </source>
</evidence>
<feature type="chain" id="PRO_5023382538" description="Envelope glycoprotein gp160" evidence="33">
    <location>
        <begin position="32"/>
        <end position="854"/>
    </location>
</feature>
<evidence type="ECO:0000256" key="8">
    <source>
        <dbReference type="ARBA" id="ARBA00022510"/>
    </source>
</evidence>
<dbReference type="GO" id="GO:0020002">
    <property type="term" value="C:host cell plasma membrane"/>
    <property type="evidence" value="ECO:0007669"/>
    <property type="project" value="UniProtKB-SubCell"/>
</dbReference>
<dbReference type="FunFam" id="2.170.40.20:FF:000001">
    <property type="entry name" value="Envelope glycoprotein gp160"/>
    <property type="match status" value="1"/>
</dbReference>
<feature type="chain" id="PRO_5023382539" description="Transmembrane protein gp41" evidence="33">
    <location>
        <begin position="509"/>
        <end position="854"/>
    </location>
</feature>
<evidence type="ECO:0000256" key="28">
    <source>
        <dbReference type="ARBA" id="ARBA00023180"/>
    </source>
</evidence>
<comment type="similarity">
    <text evidence="33">Belongs to the HIV-1 env protein family.</text>
</comment>
<evidence type="ECO:0000256" key="6">
    <source>
        <dbReference type="ARBA" id="ARBA00004650"/>
    </source>
</evidence>
<evidence type="ECO:0000259" key="36">
    <source>
        <dbReference type="Pfam" id="PF00516"/>
    </source>
</evidence>
<evidence type="ECO:0000256" key="34">
    <source>
        <dbReference type="RuleBase" id="RU363095"/>
    </source>
</evidence>
<feature type="region of interest" description="MPER; binding to GalCer" evidence="33">
    <location>
        <begin position="660"/>
        <end position="681"/>
    </location>
</feature>
<dbReference type="GO" id="GO:0019031">
    <property type="term" value="C:viral envelope"/>
    <property type="evidence" value="ECO:0007669"/>
    <property type="project" value="UniProtKB-KW"/>
</dbReference>
<evidence type="ECO:0000256" key="4">
    <source>
        <dbReference type="ARBA" id="ARBA00004563"/>
    </source>
</evidence>
<comment type="domain">
    <text evidence="33 34">The 17 amino acids long immunosuppressive region is present in many retroviral envelope proteins. Synthetic peptides derived from this relatively conserved sequence inhibit immune function in vitro and in vivo.</text>
</comment>
<evidence type="ECO:0000256" key="2">
    <source>
        <dbReference type="ARBA" id="ARBA00004433"/>
    </source>
</evidence>
<evidence type="ECO:0000313" key="38">
    <source>
        <dbReference type="EMBL" id="ANA84908.1"/>
    </source>
</evidence>
<gene>
    <name evidence="33 38" type="primary">env</name>
</gene>
<keyword evidence="13 33" id="KW-0165">Cleavage on pair of basic residues</keyword>
<dbReference type="FunFam" id="1.20.5.490:FF:000001">
    <property type="entry name" value="Envelope glycoprotein gp160"/>
    <property type="match status" value="1"/>
</dbReference>
<feature type="site" description="Cleavage; by host furin" evidence="33">
    <location>
        <begin position="508"/>
        <end position="509"/>
    </location>
</feature>
<comment type="PTM">
    <text evidence="33">Highly glycosylated by host. The high number of glycan on the protein is reffered to as 'glycan shield' because it contributes to hide protein sequence from adaptive immune system.</text>
</comment>
<evidence type="ECO:0000256" key="30">
    <source>
        <dbReference type="ARBA" id="ARBA00023288"/>
    </source>
</evidence>
<evidence type="ECO:0000256" key="22">
    <source>
        <dbReference type="ARBA" id="ARBA00022989"/>
    </source>
</evidence>
<keyword evidence="9 33" id="KW-1032">Host cell membrane</keyword>
<keyword evidence="23 33" id="KW-1039">Host endosome</keyword>
<feature type="disulfide bond" evidence="33">
    <location>
        <begin position="596"/>
        <end position="602"/>
    </location>
</feature>
<comment type="function">
    <text evidence="33">Transmembrane protein gp41: Acts as a class I viral fusion protein. Under the current model, the protein has at least 3 conformational states: pre-fusion native state, pre-hairpin intermediate state, and post-fusion hairpin state. During fusion of viral and target intracellular membranes, the coiled coil regions (heptad repeats) assume a trimer-of-hairpins structure, positioning the fusion peptide in close proximity to the C-terminal region of the ectodomain. The formation of this structure appears to drive apposition and subsequent fusion of viral and target cell membranes. Complete fusion occurs in host cell endosomes and is dynamin-dependent, however some lipid transfer might occur at the plasma membrane. The virus undergoes clathrin-dependent internalization long before endosomal fusion, thus minimizing the surface exposure of conserved viral epitopes during fusion and reducing the efficacy of inhibitors targeting these epitopes. Membranes fusion leads to delivery of the nucleocapsid into the cytoplasm.</text>
</comment>
<dbReference type="GO" id="GO:0044175">
    <property type="term" value="C:host cell endosome membrane"/>
    <property type="evidence" value="ECO:0007669"/>
    <property type="project" value="UniProtKB-SubCell"/>
</dbReference>
<dbReference type="SUPFAM" id="SSF56502">
    <property type="entry name" value="gp120 core"/>
    <property type="match status" value="2"/>
</dbReference>
<dbReference type="GO" id="GO:0019082">
    <property type="term" value="P:viral protein processing"/>
    <property type="evidence" value="ECO:0007669"/>
    <property type="project" value="UniProtKB-UniRule"/>
</dbReference>
<comment type="caution">
    <text evidence="33 34">Lacks conserved residue(s) required for the propagation of feature annotation.</text>
</comment>
<evidence type="ECO:0000256" key="17">
    <source>
        <dbReference type="ARBA" id="ARBA00022804"/>
    </source>
</evidence>
<keyword evidence="28 33" id="KW-0325">Glycoprotein</keyword>
<evidence type="ECO:0000256" key="21">
    <source>
        <dbReference type="ARBA" id="ARBA00022890"/>
    </source>
</evidence>
<evidence type="ECO:0000256" key="15">
    <source>
        <dbReference type="ARBA" id="ARBA00022703"/>
    </source>
</evidence>
<dbReference type="GO" id="GO:0005198">
    <property type="term" value="F:structural molecule activity"/>
    <property type="evidence" value="ECO:0007669"/>
    <property type="project" value="UniProtKB-UniRule"/>
</dbReference>
<organism evidence="38">
    <name type="scientific">Human immunodeficiency virus type 1</name>
    <name type="common">HIV-1</name>
    <dbReference type="NCBI Taxonomy" id="11676"/>
    <lineage>
        <taxon>Viruses</taxon>
        <taxon>Riboviria</taxon>
        <taxon>Pararnavirae</taxon>
        <taxon>Artverviricota</taxon>
        <taxon>Revtraviricetes</taxon>
        <taxon>Ortervirales</taxon>
        <taxon>Retroviridae</taxon>
        <taxon>Orthoretrovirinae</taxon>
        <taxon>Lentivirus</taxon>
        <taxon>Lentivirus humimdef1</taxon>
    </lineage>
</organism>
<dbReference type="InterPro" id="IPR000328">
    <property type="entry name" value="GP41-like"/>
</dbReference>
<comment type="domain">
    <text evidence="33">Some of the most genetically diverse regions of the viral genome are present in Env. They are called variable regions 1 through 5 (V1 through V5). Coreceptor usage of gp120 is determined mainly by the primary structure of the third variable region (V3) in the outer domain of gp120. The sequence of V3 determines which coreceptor, CCR5 and/or CXCR4 (corresponding to R5/macrophage, X4/T cell and R5X4/T cell and macrophage tropism), is used to trigger the fusion potential of the Env complex, and hence which cells the virus can infect. Binding to CCR5 involves a region adjacent in addition to V3.</text>
</comment>
<comment type="domain">
    <text evidence="33">The YXXL motif is involved in determining the exact site of viral release at the surface of infected mononuclear cells and promotes endocytosis. YXXL and di-leucine endocytosis motifs interact directly or indirectly with the clathrin adapter complexes, opperate independently, and their activities are not additive.</text>
</comment>
<feature type="short sequence motif" description="Di-leucine internalization motif" evidence="33">
    <location>
        <begin position="853"/>
        <end position="854"/>
    </location>
</feature>
<keyword evidence="30 33" id="KW-0449">Lipoprotein</keyword>
<evidence type="ECO:0000256" key="3">
    <source>
        <dbReference type="ARBA" id="ARBA00004505"/>
    </source>
</evidence>
<reference evidence="38" key="2">
    <citation type="journal article" date="2017" name="Virus Genes">
        <title>Signature pattern analysis for the full-length env gene of the earliest Korean subclade B of HIV-1: outbreak among Korean hemophiliacs.</title>
        <authorList>
            <person name="Cho Y.K."/>
            <person name="Kim J.E."/>
            <person name="Jeong D."/>
            <person name="Foley B.T."/>
        </authorList>
    </citation>
    <scope>NUCLEOTIDE SEQUENCE</scope>
    <source>
        <strain evidence="38">HP-4-93KGJ10-14580</strain>
    </source>
</reference>
<comment type="subcellular location">
    <molecule>Surface protein gp120</molecule>
    <subcellularLocation>
        <location evidence="33">Virion membrane</location>
        <topology evidence="33">Peripheral membrane protein</topology>
    </subcellularLocation>
    <subcellularLocation>
        <location evidence="33">Host cell membrane</location>
        <topology evidence="33">Peripheral membrane protein</topology>
    </subcellularLocation>
    <subcellularLocation>
        <location evidence="33">Host endosome membrane</location>
        <topology evidence="33">Single-pass type I membrane protein</topology>
    </subcellularLocation>
    <text evidence="33">The surface protein is not anchored to the viral envelope, but associates with the extravirion surface through its binding to TM. It is probably concentrated at the site of budding and incorporated into the virions possibly by contacts between the cytoplasmic tail of Env and the N-terminus of Gag.</text>
</comment>
<keyword evidence="15 33" id="KW-0053">Apoptosis</keyword>
<dbReference type="InterPro" id="IPR036377">
    <property type="entry name" value="Gp120_core_sf"/>
</dbReference>
<dbReference type="GO" id="GO:0039654">
    <property type="term" value="P:fusion of virus membrane with host endosome membrane"/>
    <property type="evidence" value="ECO:0007669"/>
    <property type="project" value="UniProtKB-UniRule"/>
</dbReference>
<evidence type="ECO:0000256" key="11">
    <source>
        <dbReference type="ARBA" id="ARBA00022581"/>
    </source>
</evidence>
<feature type="short sequence motif" description="YXXL motif; contains endocytosis signal" evidence="33">
    <location>
        <begin position="710"/>
        <end position="713"/>
    </location>
</feature>
<evidence type="ECO:0000256" key="32">
    <source>
        <dbReference type="ARBA" id="ARBA00062028"/>
    </source>
</evidence>
<evidence type="ECO:0000256" key="35">
    <source>
        <dbReference type="SAM" id="MobiDB-lite"/>
    </source>
</evidence>
<evidence type="ECO:0000256" key="20">
    <source>
        <dbReference type="ARBA" id="ARBA00022879"/>
    </source>
</evidence>
<keyword evidence="11 33" id="KW-0945">Host-virus interaction</keyword>
<reference evidence="38" key="1">
    <citation type="submission" date="2016-03" db="EMBL/GenBank/DDBJ databases">
        <authorList>
            <person name="Sun W.-S."/>
            <person name="Lee J.-W."/>
        </authorList>
    </citation>
    <scope>NUCLEOTIDE SEQUENCE</scope>
    <source>
        <strain evidence="38">HP-4-93KGJ10-14580</strain>
    </source>
</reference>
<proteinExistence type="inferred from homology"/>
<protein>
    <recommendedName>
        <fullName evidence="33">Envelope glycoprotein gp160</fullName>
    </recommendedName>
    <alternativeName>
        <fullName evidence="33">Env polyprotein</fullName>
    </alternativeName>
    <component>
        <recommendedName>
            <fullName evidence="33">Surface protein gp120</fullName>
            <shortName evidence="33">SU</shortName>
        </recommendedName>
        <alternativeName>
            <fullName evidence="33">Glycoprotein 120</fullName>
            <shortName evidence="33">gp120</shortName>
        </alternativeName>
    </component>
    <component>
        <recommendedName>
            <fullName evidence="33">Transmembrane protein gp41</fullName>
            <shortName evidence="33">TM</shortName>
        </recommendedName>
        <alternativeName>
            <fullName evidence="33">Glycoprotein 41</fullName>
            <shortName evidence="33">gp41</shortName>
        </alternativeName>
    </component>
</protein>
<keyword evidence="14 33" id="KW-0812">Transmembrane</keyword>
<keyword evidence="22 33" id="KW-1133">Transmembrane helix</keyword>
<comment type="function">
    <text evidence="33">Surface protein gp120: Attaches the virus to the host lymphoid cell by binding to the primary receptor CD4. This interaction induces a structural rearrangement creating a high affinity binding site for a chemokine coreceptor like CXCR4 and/or CCR5. Acts as a ligand for CD209/DC-SIGN and CLEC4M/DC-SIGNR, which are respectively found on dendritic cells (DCs), and on endothelial cells of liver sinusoids and lymph node sinuses. These interactions allow capture of viral particles at mucosal surfaces by these cells and subsequent transmission to permissive cells. HIV subverts the migration properties of dendritic cells to gain access to CD4+ T-cells in lymph nodes. Virus transmission to permissive T-cells occurs either in trans (without DCs infection, through viral capture and transmission), or in cis (following DCs productive infection, through the usual CD4-gp120 interaction), thereby inducing a robust infection. In trans infection, bound virions remain infectious over days and it is proposed that they are not degraded, but protected in non-lysosomal acidic organelles within the DCs close to the cell membrane thus contributing to the viral infectious potential during DCs' migration from the periphery to the lymphoid tissues. On arrival at lymphoid tissues, intact virions recycle back to DCs' cell surface allowing virus transmission to CD4+ T-cells.</text>
</comment>
<feature type="transmembrane region" description="Helical" evidence="34">
    <location>
        <begin position="21"/>
        <end position="41"/>
    </location>
</feature>
<dbReference type="Pfam" id="PF00517">
    <property type="entry name" value="GP41"/>
    <property type="match status" value="1"/>
</dbReference>
<keyword evidence="25 33" id="KW-0472">Membrane</keyword>
<keyword evidence="26 33" id="KW-0564">Palmitate</keyword>
<keyword evidence="12 33" id="KW-1162">Viral penetration into host cytoplasm</keyword>
<feature type="topological domain" description="Cytoplasmic" evidence="33">
    <location>
        <begin position="704"/>
        <end position="854"/>
    </location>
</feature>
<dbReference type="GO" id="GO:0075512">
    <property type="term" value="P:clathrin-dependent endocytosis of virus by host cell"/>
    <property type="evidence" value="ECO:0007669"/>
    <property type="project" value="UniProtKB-UniRule"/>
</dbReference>
<feature type="region of interest" description="Disordered" evidence="35">
    <location>
        <begin position="717"/>
        <end position="741"/>
    </location>
</feature>
<dbReference type="GO" id="GO:0019062">
    <property type="term" value="P:virion attachment to host cell"/>
    <property type="evidence" value="ECO:0007669"/>
    <property type="project" value="UniProtKB-UniRule"/>
</dbReference>
<comment type="subunit">
    <text evidence="33">The mature envelope protein (Env) consists of a homotrimer of non-covalently associated gp120-gp41 heterodimers. The resulting complex protrudes from the virus surface as a spike. There seems to be as few as 10 spikes on the average virion. Surface protein gp120 interacts with host CD4, CCR5 and CXCR4. Gp120 also interacts with the C-type lectins CD209/DC-SIGN and CLEC4M/DC-SIGNR (collectively referred to as DC-SIGN(R)). Gp120 and gp41 interact with GalCer. Gp120 interacts with host ITGA4/ITGB7 complex; on CD4+ T-cells, this interaction results in rapid activation of integrin ITGAL/LFA-1, which facilitates efficient cell-to-cell spreading of HIV-1. Gp120 interacts with cell-associated heparan sulfate; this interaction increases virus infectivity on permissive cells and may be involved in infection of CD4- cells.</text>
</comment>
<feature type="domain" description="Retroviral envelope protein GP41-like" evidence="37">
    <location>
        <begin position="528"/>
        <end position="717"/>
    </location>
</feature>
<keyword evidence="10 33" id="KW-1165">Clathrin-mediated endocytosis of virus by host</keyword>
<evidence type="ECO:0000259" key="37">
    <source>
        <dbReference type="Pfam" id="PF00517"/>
    </source>
</evidence>
<accession>A0A166XL20</accession>
<dbReference type="InterPro" id="IPR037527">
    <property type="entry name" value="Gp160"/>
</dbReference>
<evidence type="ECO:0000256" key="7">
    <source>
        <dbReference type="ARBA" id="ARBA00022506"/>
    </source>
</evidence>
<keyword evidence="19 33" id="KW-1043">Host membrane</keyword>
<dbReference type="GO" id="GO:0016020">
    <property type="term" value="C:membrane"/>
    <property type="evidence" value="ECO:0007669"/>
    <property type="project" value="UniProtKB-UniRule"/>
</dbReference>
<keyword evidence="16 33" id="KW-0732">Signal</keyword>
<evidence type="ECO:0000256" key="16">
    <source>
        <dbReference type="ARBA" id="ARBA00022729"/>
    </source>
</evidence>
<keyword evidence="31 33" id="KW-1160">Virus entry into host cell</keyword>
<dbReference type="GO" id="GO:0055036">
    <property type="term" value="C:virion membrane"/>
    <property type="evidence" value="ECO:0007669"/>
    <property type="project" value="UniProtKB-SubCell"/>
</dbReference>
<evidence type="ECO:0000256" key="26">
    <source>
        <dbReference type="ARBA" id="ARBA00023139"/>
    </source>
</evidence>
<dbReference type="Gene3D" id="1.20.5.490">
    <property type="entry name" value="Single helix bin"/>
    <property type="match status" value="1"/>
</dbReference>
<keyword evidence="24 33" id="KW-0175">Coiled coil</keyword>
<keyword evidence="21 33" id="KW-1164">Virus endocytosis by host</keyword>
<dbReference type="HAMAP" id="MF_04083">
    <property type="entry name" value="HIV_ENV"/>
    <property type="match status" value="1"/>
</dbReference>
<dbReference type="Gene3D" id="1.10.287.210">
    <property type="match status" value="1"/>
</dbReference>
<feature type="region of interest" description="CD4-binding loop" evidence="33">
    <location>
        <begin position="357"/>
        <end position="367"/>
    </location>
</feature>
<evidence type="ECO:0000256" key="14">
    <source>
        <dbReference type="ARBA" id="ARBA00022692"/>
    </source>
</evidence>
<keyword evidence="20 33" id="KW-0261">Viral envelope protein</keyword>
<comment type="PTM">
    <text evidence="33">Specific enzymatic cleavages in vivo yield mature proteins. Envelope glycoproteins are synthesized as a inactive precursor that is heavily N-glycosylated and processed likely by host cell furin in the Golgi to yield the mature SU and TM proteins. The cleavage site between SU and TM requires the minimal sequence [KR]-X-[KR]-R. About 2 of the 9 disulfide bonds of gp41 are reduced by P4HB/PDI, following binding to CD4 receptor.</text>
</comment>
<evidence type="ECO:0000256" key="33">
    <source>
        <dbReference type="HAMAP-Rule" id="MF_04083"/>
    </source>
</evidence>
<keyword evidence="18 33" id="KW-0946">Virion</keyword>
<feature type="disulfide bond" evidence="33">
    <location>
        <begin position="213"/>
        <end position="242"/>
    </location>
</feature>
<comment type="subcellular location">
    <subcellularLocation>
        <location evidence="3">Host cell membrane</location>
        <topology evidence="3">Peripheral membrane protein</topology>
    </subcellularLocation>
    <subcellularLocation>
        <location evidence="1">Host cell membrane</location>
        <topology evidence="1">Single-pass type I membrane protein</topology>
    </subcellularLocation>
    <subcellularLocation>
        <location evidence="2">Host endosome membrane</location>
        <topology evidence="2">Peripheral membrane protein</topology>
    </subcellularLocation>
    <subcellularLocation>
        <location evidence="5">Host endosome membrane</location>
        <topology evidence="5">Single-pass type I membrane protein</topology>
    </subcellularLocation>
    <subcellularLocation>
        <location evidence="6">Virion membrane</location>
        <topology evidence="6">Peripheral membrane protein</topology>
    </subcellularLocation>
    <subcellularLocation>
        <location evidence="4">Virion membrane</location>
        <topology evidence="4">Single-pass type I membrane protein</topology>
    </subcellularLocation>
</comment>
<evidence type="ECO:0000256" key="1">
    <source>
        <dbReference type="ARBA" id="ARBA00004402"/>
    </source>
</evidence>
<comment type="miscellaneous">
    <text evidence="33">Inhibitors targeting HIV-1 viral envelope proteins are used as antiretroviral drugs. Attachment of virions to the cell surface via non-specific interactions and CD4 binding can be blocked by inhibitors that include cyanovirin-N, cyclotriazadisulfonamide analogs, PRO 2000, TNX 355 and PRO 542. In addition, BMS 806 can block CD4-induced conformational changes. Env interactions with the coreceptor molecules can be targeted by CCR5 antagonists including SCH-D, maraviroc (UK 427857) and aplaviroc (GW 873140), and the CXCR4 antagonist AMD 070. Fusion of viral and cellular membranes can be inhibited by peptides such as enfuvirtide and tifuvirtide (T 1249). Resistance to inhibitors associated with mutations in Env are observed. Most of the time, single mutations confer only a modest reduction in drug susceptibility. Combination of several mutations is usually required to develop a high-level drug resistance.</text>
</comment>
<evidence type="ECO:0000256" key="10">
    <source>
        <dbReference type="ARBA" id="ARBA00022570"/>
    </source>
</evidence>
<evidence type="ECO:0000256" key="5">
    <source>
        <dbReference type="ARBA" id="ARBA00004578"/>
    </source>
</evidence>
<evidence type="ECO:0000256" key="29">
    <source>
        <dbReference type="ARBA" id="ARBA00023280"/>
    </source>
</evidence>
<comment type="PTM">
    <text evidence="33">Palmitoylation of the transmembrane protein and of Env polyprotein (prior to its proteolytic cleavage) is essential for their association with host cell membrane lipid rafts. Palmitoylation is therefore required for envelope trafficking to classical lipid rafts, but not for viral replication.</text>
</comment>
<name>A0A166XL20_HV1</name>
<comment type="subunit">
    <text evidence="32">The mature envelope protein (Env) consists of a homotrimer of non-covalently associated gp120-gp41 heterodimers. The resulting complex protrudes from the virus surface as a spike. There seems to be as few as 10 spikes on the average virion. Interacts with host CD4, CCR5 and CXCR4. Gp120 also interacts with the C-type lectins CD209/DC-SIGN and CLEC4M/DC-SIGNR (collectively referred to as DC-SIGN(R)). Gp120 and gp41 interact with GalCer. Gp120 interacts with host ITGA4/ITGB7 complex; on CD4+ T-cells, this interaction results in rapid activation of integrin ITGAL/LFA-1, which facilitates efficient cell-to-cell spreading of HIV-1. Gp120 interacts with cell-associated heparan sulfate; this interaction increases virus infectivity on permissive cells and may be involved in infection of CD4- cells.</text>
</comment>
<sequence length="854" mass="97322">MRVKGIRKNCQHWWRWGIMLLGMWMICSAAAELWVTVYYGVPVWKEATTTLFCASDAKAYDTEVHNVWATHACVPIDPNPQEVVLENVTENFNMWKNNMVEQMHEDIISLWDQSLKPCVKITPLCVTLNCSNVKNETNTTSRRVIEEGEMKNCSFNVTTNISDKMQREYAIFYKLDVVQLDDTTRYTLINCNSSVITQACPKVSCEPTPIHYCTPAGFANLQRNDKKFNGTGPCSNGSTVQCTHGIRPVVSTQLLLNGSLAQEEVVLRSENFTDNAKTIIVQLNASVEINCTRPNNNTRKSISLGPGRAFYATGDVTGDIRQAHCNISEEKWKNTLKQIAIKLREQFRNKTIVFKQSSGGDPEIVMHSFNCGGEFFYCNTTQLFNWTWNGTEGSNEKGSNETARNITLPCRIKQIINRWQEVGKAMYAPPISGQIRCSSNITGLLLTRDGGAETNGTETNGTEIFRPGGGDMRYNWRSELYKYKVVRIEPLGIAPTKARRRVVQRETRAVITIGAMFLGFLRAAGSTMGAVPMTLTVQARLLLSGIVQQQNNLLRAIEAQQHLLQLTVWGFKELKARVLAVERSLKDQQLLGIWGCSGKLICTTNVPWNTSWSNKSQNDIWDNMTWMEWDREINNYTSLIYTLLEESQNQQEKNEQELLELDKWASLWNWFDISRWLWYIKIFIMIVGGLVGLRIIFSVLSIINRVRQGYSPLSFQTHFPSPREPDRPGGIEGVGGEGDRDGSGRSVNGFLTLIWVDLRSLFLFSYRRLRDLLLIVAKSVELLGLRGWEVLKYWWNLLQYWSQELKKSAVSLLHATSRAVTEGTDRIIEILQRAYRAVLHIPRRIRQGFERALL</sequence>
<keyword evidence="17 33" id="KW-1161">Viral attachment to host cell</keyword>
<feature type="domain" description="Human immunodeficiency virus 1 envelope glycoprotein Gp120" evidence="36">
    <location>
        <begin position="33"/>
        <end position="508"/>
    </location>
</feature>
<keyword evidence="29 33" id="KW-0899">Viral immunoevasion</keyword>
<evidence type="ECO:0000256" key="27">
    <source>
        <dbReference type="ARBA" id="ARBA00023157"/>
    </source>
</evidence>
<comment type="domain">
    <text evidence="33">The membrane proximal external region (MPER) present in gp41 is a tryptophan-rich region recognized by the antibodies 2F5, Z13, and 4E10. MPER seems to play a role in fusion.</text>
</comment>
<dbReference type="Pfam" id="PF00516">
    <property type="entry name" value="GP120"/>
    <property type="match status" value="1"/>
</dbReference>
<evidence type="ECO:0000256" key="18">
    <source>
        <dbReference type="ARBA" id="ARBA00022844"/>
    </source>
</evidence>
<keyword evidence="7 33" id="KW-1168">Fusion of virus membrane with host membrane</keyword>
<evidence type="ECO:0000256" key="31">
    <source>
        <dbReference type="ARBA" id="ARBA00023296"/>
    </source>
</evidence>
<dbReference type="CDD" id="cd09909">
    <property type="entry name" value="HIV-1-like_HR1-HR2"/>
    <property type="match status" value="1"/>
</dbReference>
<dbReference type="FunFam" id="1.10.287.210:FF:000001">
    <property type="entry name" value="Envelope glycoprotein gp160"/>
    <property type="match status" value="1"/>
</dbReference>
<evidence type="ECO:0000256" key="25">
    <source>
        <dbReference type="ARBA" id="ARBA00023136"/>
    </source>
</evidence>
<dbReference type="FunFam" id="2.170.40.20:FF:000003">
    <property type="entry name" value="Envelope glycoprotein gp160"/>
    <property type="match status" value="1"/>
</dbReference>
<dbReference type="InterPro" id="IPR000777">
    <property type="entry name" value="HIV1_Gp120"/>
</dbReference>
<evidence type="ECO:0000256" key="12">
    <source>
        <dbReference type="ARBA" id="ARBA00022595"/>
    </source>
</evidence>
<dbReference type="SUPFAM" id="SSF58069">
    <property type="entry name" value="Virus ectodomain"/>
    <property type="match status" value="1"/>
</dbReference>
<feature type="transmembrane region" description="Helical" evidence="34">
    <location>
        <begin position="676"/>
        <end position="697"/>
    </location>
</feature>
<comment type="miscellaneous">
    <text evidence="33">HIV-1 lineages are divided in three main groups, M (for Major), O (for Outlier), and N (for New, or Non-M, Non-O). The vast majority of strains found worldwide belong to the group M. Group O seems to be endemic to and largely confined to Cameroon and neighboring countries in West Central Africa, where these viruses represent a small minority of HIV-1 strains. The group N is represented by a limited number of isolates from Cameroonian persons. The group M is further subdivided in 9 clades or subtypes (A to D, F to H, J and K).</text>
</comment>
<dbReference type="GO" id="GO:1903908">
    <property type="term" value="P:positive regulation of plasma membrane raft polarization"/>
    <property type="evidence" value="ECO:0007669"/>
    <property type="project" value="UniProtKB-UniRule"/>
</dbReference>
<evidence type="ECO:0000256" key="13">
    <source>
        <dbReference type="ARBA" id="ARBA00022685"/>
    </source>
</evidence>
<feature type="coiled-coil region" evidence="33">
    <location>
        <begin position="631"/>
        <end position="665"/>
    </location>
</feature>
<feature type="region of interest" description="Immunosuppression" evidence="33">
    <location>
        <begin position="572"/>
        <end position="590"/>
    </location>
</feature>
<evidence type="ECO:0000256" key="9">
    <source>
        <dbReference type="ARBA" id="ARBA00022511"/>
    </source>
</evidence>
<dbReference type="GO" id="GO:1903911">
    <property type="term" value="P:positive regulation of receptor clustering"/>
    <property type="evidence" value="ECO:0007669"/>
    <property type="project" value="UniProtKB-UniRule"/>
</dbReference>
<dbReference type="GO" id="GO:0019064">
    <property type="term" value="P:fusion of virus membrane with host plasma membrane"/>
    <property type="evidence" value="ECO:0007669"/>
    <property type="project" value="UniProtKB-UniRule"/>
</dbReference>
<keyword evidence="27 33" id="KW-1015">Disulfide bond</keyword>
<keyword evidence="8 33" id="KW-1170">Fusion of virus membrane with host endosomal membrane</keyword>
<organismHost>
    <name type="scientific">Homo sapiens</name>
    <name type="common">Human</name>
    <dbReference type="NCBI Taxonomy" id="9606"/>
</organismHost>
<comment type="domain">
    <text evidence="33">The CD4-binding region is targeted by the antibody b12.</text>
</comment>